<feature type="region of interest" description="Disordered" evidence="1">
    <location>
        <begin position="117"/>
        <end position="146"/>
    </location>
</feature>
<reference evidence="3" key="1">
    <citation type="submission" date="2023-06" db="EMBL/GenBank/DDBJ databases">
        <title>MT1 and MT2 Draft Genomes of Novel Species.</title>
        <authorList>
            <person name="Venkateswaran K."/>
        </authorList>
    </citation>
    <scope>NUCLEOTIDE SEQUENCE</scope>
    <source>
        <strain evidence="3">F6_8S_P_1B</strain>
    </source>
</reference>
<evidence type="ECO:0000313" key="3">
    <source>
        <dbReference type="EMBL" id="MDN4616099.1"/>
    </source>
</evidence>
<name>A0ABT8KF64_9MICO</name>
<dbReference type="RefSeq" id="WP_301212210.1">
    <property type="nucleotide sequence ID" value="NZ_JAROCF010000001.1"/>
</dbReference>
<evidence type="ECO:0008006" key="5">
    <source>
        <dbReference type="Google" id="ProtNLM"/>
    </source>
</evidence>
<proteinExistence type="predicted"/>
<evidence type="ECO:0000256" key="2">
    <source>
        <dbReference type="SAM" id="SignalP"/>
    </source>
</evidence>
<sequence length="146" mass="14951">MTLASARPTLRRRLLTTVAAAGIALTALTACTAPSADAKSGSTSSKVTTAPGTAKGYVGAAKDVTIEKCDASKSPASFSGTVTNPEKTKQSYRIYVSVLAGDATLGIAQVNVDDVEPKAKKSWSGTSDSGAENGRCVLRVERTPSK</sequence>
<gene>
    <name evidence="3" type="ORF">P5G50_16755</name>
</gene>
<dbReference type="PROSITE" id="PS51257">
    <property type="entry name" value="PROKAR_LIPOPROTEIN"/>
    <property type="match status" value="1"/>
</dbReference>
<protein>
    <recommendedName>
        <fullName evidence="5">Lipoprotein antigen</fullName>
    </recommendedName>
</protein>
<evidence type="ECO:0000256" key="1">
    <source>
        <dbReference type="SAM" id="MobiDB-lite"/>
    </source>
</evidence>
<dbReference type="Proteomes" id="UP001174208">
    <property type="component" value="Unassembled WGS sequence"/>
</dbReference>
<organism evidence="3 4">
    <name type="scientific">Leifsonia williamsii</name>
    <dbReference type="NCBI Taxonomy" id="3035919"/>
    <lineage>
        <taxon>Bacteria</taxon>
        <taxon>Bacillati</taxon>
        <taxon>Actinomycetota</taxon>
        <taxon>Actinomycetes</taxon>
        <taxon>Micrococcales</taxon>
        <taxon>Microbacteriaceae</taxon>
        <taxon>Leifsonia</taxon>
    </lineage>
</organism>
<feature type="chain" id="PRO_5046509360" description="Lipoprotein antigen" evidence="2">
    <location>
        <begin position="30"/>
        <end position="146"/>
    </location>
</feature>
<dbReference type="EMBL" id="JAROCF010000001">
    <property type="protein sequence ID" value="MDN4616099.1"/>
    <property type="molecule type" value="Genomic_DNA"/>
</dbReference>
<accession>A0ABT8KF64</accession>
<comment type="caution">
    <text evidence="3">The sequence shown here is derived from an EMBL/GenBank/DDBJ whole genome shotgun (WGS) entry which is preliminary data.</text>
</comment>
<evidence type="ECO:0000313" key="4">
    <source>
        <dbReference type="Proteomes" id="UP001174208"/>
    </source>
</evidence>
<dbReference type="PROSITE" id="PS51318">
    <property type="entry name" value="TAT"/>
    <property type="match status" value="1"/>
</dbReference>
<keyword evidence="4" id="KW-1185">Reference proteome</keyword>
<feature type="signal peptide" evidence="2">
    <location>
        <begin position="1"/>
        <end position="29"/>
    </location>
</feature>
<keyword evidence="2" id="KW-0732">Signal</keyword>
<dbReference type="InterPro" id="IPR006311">
    <property type="entry name" value="TAT_signal"/>
</dbReference>